<dbReference type="PROSITE" id="PS51184">
    <property type="entry name" value="JMJC"/>
    <property type="match status" value="1"/>
</dbReference>
<feature type="region of interest" description="Disordered" evidence="4">
    <location>
        <begin position="657"/>
        <end position="688"/>
    </location>
</feature>
<sequence length="688" mass="75122">MMAATGTVKRTSRKQSGRRRNRIGVIPSTDFAKMCLLSLAVALAATTTTTQTAAFLPPLPNTRHARVLCSTASSSSSETKSSNKRPDVVSALSESLAELVVGRIKDRSATLGKEHAKMFGLDGDDDDDDDEQTSAGLFALMDAIKNTLGTDGSLGLSGHPLILRKAELEGAMGSSSSSSSAILFEKAFTMKDLEKALDDDFLDAQRGSTDNRKGWAISPVSVPKGDSFEEARMTYQDVQAALEKGTVIFNAFGAHVPKLAEPCLAVTDATDTPNAVNLYVTAFGKRTSAPPHTDKQDVVVVQTSGKKHWRVYAPTEPSQKPNADVFARGKGTDSLPLHVLETMDGDNLLLETDLNPGDVLFIPAGFPHTTGTVHEEEGDATEDKTSVHLTFNIDTHVWELDYLNARRLALRRANIADAALGQSRDEDNIYAGRVNQLPTDLHREILAEFPLGFLSDDTVAADFDPNASVDAVTAKLKQISEAVDPEIFKAVDDSVWKETVEELRTKGKELLEIHRDMYLAAMEEGQIRKAEDAMTAHLQKDGQKRAMTEERMQRLSLFRVQRYYEKISAVKTALLQWSYDGKTKGSSGESAKAALPDNWAFVLPIKVGDQVEADLGGAFFPATIARVLPNEMGYDVNFFDGDKESGMERGLIKLLKPPELAGGDDDVDTSNMTPKQLKRWKKAQQKKK</sequence>
<proteinExistence type="inferred from homology"/>
<feature type="compositionally biased region" description="Basic residues" evidence="4">
    <location>
        <begin position="676"/>
        <end position="688"/>
    </location>
</feature>
<comment type="subcellular location">
    <subcellularLocation>
        <location evidence="3">Nucleus</location>
    </subcellularLocation>
</comment>
<evidence type="ECO:0000256" key="4">
    <source>
        <dbReference type="SAM" id="MobiDB-lite"/>
    </source>
</evidence>
<comment type="cofactor">
    <cofactor evidence="3">
        <name>Fe(2+)</name>
        <dbReference type="ChEBI" id="CHEBI:29033"/>
    </cofactor>
    <text evidence="3">Binds 1 Fe(2+) ion per subunit.</text>
</comment>
<dbReference type="Gene3D" id="2.30.30.140">
    <property type="match status" value="1"/>
</dbReference>
<keyword evidence="3" id="KW-0539">Nucleus</keyword>
<comment type="similarity">
    <text evidence="3">Belongs to the ROX family.</text>
</comment>
<name>A0A7S4ASK0_9STRA</name>
<organism evidence="6">
    <name type="scientific">Pseudo-nitzschia australis</name>
    <dbReference type="NCBI Taxonomy" id="44445"/>
    <lineage>
        <taxon>Eukaryota</taxon>
        <taxon>Sar</taxon>
        <taxon>Stramenopiles</taxon>
        <taxon>Ochrophyta</taxon>
        <taxon>Bacillariophyta</taxon>
        <taxon>Bacillariophyceae</taxon>
        <taxon>Bacillariophycidae</taxon>
        <taxon>Bacillariales</taxon>
        <taxon>Bacillariaceae</taxon>
        <taxon>Pseudo-nitzschia</taxon>
    </lineage>
</organism>
<keyword evidence="1 3" id="KW-0479">Metal-binding</keyword>
<dbReference type="InterPro" id="IPR039994">
    <property type="entry name" value="NO66-like"/>
</dbReference>
<protein>
    <recommendedName>
        <fullName evidence="3">Bifunctional lysine-specific demethylase and histidyl-hydroxylase</fullName>
        <ecNumber evidence="3">1.14.11.-</ecNumber>
    </recommendedName>
</protein>
<keyword evidence="3" id="KW-0805">Transcription regulation</keyword>
<accession>A0A7S4ASK0</accession>
<dbReference type="PANTHER" id="PTHR13096:SF8">
    <property type="entry name" value="RIBOSOMAL OXYGENASE 1"/>
    <property type="match status" value="1"/>
</dbReference>
<comment type="function">
    <text evidence="3">Oxygenase that can act as both a histone lysine demethylase and a ribosomal histidine hydroxylase.</text>
</comment>
<dbReference type="InterPro" id="IPR003347">
    <property type="entry name" value="JmjC_dom"/>
</dbReference>
<keyword evidence="3" id="KW-0560">Oxidoreductase</keyword>
<feature type="compositionally biased region" description="Basic residues" evidence="4">
    <location>
        <begin position="10"/>
        <end position="22"/>
    </location>
</feature>
<dbReference type="EMBL" id="HBIX01027065">
    <property type="protein sequence ID" value="CAE0725630.1"/>
    <property type="molecule type" value="Transcribed_RNA"/>
</dbReference>
<dbReference type="Gene3D" id="2.60.120.650">
    <property type="entry name" value="Cupin"/>
    <property type="match status" value="1"/>
</dbReference>
<evidence type="ECO:0000256" key="2">
    <source>
        <dbReference type="ARBA" id="ARBA00023004"/>
    </source>
</evidence>
<feature type="compositionally biased region" description="Low complexity" evidence="4">
    <location>
        <begin position="70"/>
        <end position="80"/>
    </location>
</feature>
<feature type="domain" description="JmjC" evidence="5">
    <location>
        <begin position="231"/>
        <end position="410"/>
    </location>
</feature>
<dbReference type="GO" id="GO:0005730">
    <property type="term" value="C:nucleolus"/>
    <property type="evidence" value="ECO:0007669"/>
    <property type="project" value="TreeGrafter"/>
</dbReference>
<evidence type="ECO:0000256" key="1">
    <source>
        <dbReference type="ARBA" id="ARBA00022723"/>
    </source>
</evidence>
<dbReference type="SUPFAM" id="SSF51197">
    <property type="entry name" value="Clavaminate synthase-like"/>
    <property type="match status" value="1"/>
</dbReference>
<evidence type="ECO:0000256" key="3">
    <source>
        <dbReference type="RuleBase" id="RU366061"/>
    </source>
</evidence>
<keyword evidence="3" id="KW-0223">Dioxygenase</keyword>
<dbReference type="Pfam" id="PF08007">
    <property type="entry name" value="JmjC_2"/>
    <property type="match status" value="1"/>
</dbReference>
<dbReference type="AlphaFoldDB" id="A0A7S4ASK0"/>
<dbReference type="GO" id="GO:0051864">
    <property type="term" value="F:histone H3K36 demethylase activity"/>
    <property type="evidence" value="ECO:0007669"/>
    <property type="project" value="TreeGrafter"/>
</dbReference>
<dbReference type="EC" id="1.14.11.-" evidence="3"/>
<dbReference type="GO" id="GO:0005506">
    <property type="term" value="F:iron ion binding"/>
    <property type="evidence" value="ECO:0007669"/>
    <property type="project" value="UniProtKB-UniRule"/>
</dbReference>
<reference evidence="6" key="1">
    <citation type="submission" date="2021-01" db="EMBL/GenBank/DDBJ databases">
        <authorList>
            <person name="Corre E."/>
            <person name="Pelletier E."/>
            <person name="Niang G."/>
            <person name="Scheremetjew M."/>
            <person name="Finn R."/>
            <person name="Kale V."/>
            <person name="Holt S."/>
            <person name="Cochrane G."/>
            <person name="Meng A."/>
            <person name="Brown T."/>
            <person name="Cohen L."/>
        </authorList>
    </citation>
    <scope>NUCLEOTIDE SEQUENCE</scope>
    <source>
        <strain evidence="6">10249 10 AB</strain>
    </source>
</reference>
<evidence type="ECO:0000259" key="5">
    <source>
        <dbReference type="PROSITE" id="PS51184"/>
    </source>
</evidence>
<keyword evidence="3" id="KW-0804">Transcription</keyword>
<dbReference type="GO" id="GO:0032453">
    <property type="term" value="F:histone H3K4 demethylase activity"/>
    <property type="evidence" value="ECO:0007669"/>
    <property type="project" value="TreeGrafter"/>
</dbReference>
<keyword evidence="2 3" id="KW-0408">Iron</keyword>
<dbReference type="PANTHER" id="PTHR13096">
    <property type="entry name" value="MINA53 MYC INDUCED NUCLEAR ANTIGEN"/>
    <property type="match status" value="1"/>
</dbReference>
<gene>
    <name evidence="6" type="ORF">PAUS00366_LOCUS18387</name>
</gene>
<feature type="region of interest" description="Disordered" evidence="4">
    <location>
        <begin position="1"/>
        <end position="22"/>
    </location>
</feature>
<evidence type="ECO:0000313" key="6">
    <source>
        <dbReference type="EMBL" id="CAE0725630.1"/>
    </source>
</evidence>
<feature type="region of interest" description="Disordered" evidence="4">
    <location>
        <begin position="68"/>
        <end position="87"/>
    </location>
</feature>